<dbReference type="PANTHER" id="PTHR15020:SF50">
    <property type="entry name" value="UPF0659 PROTEIN YMR090W"/>
    <property type="match status" value="1"/>
</dbReference>
<dbReference type="Pfam" id="PF13460">
    <property type="entry name" value="NAD_binding_10"/>
    <property type="match status" value="1"/>
</dbReference>
<dbReference type="PANTHER" id="PTHR15020">
    <property type="entry name" value="FLAVIN REDUCTASE-RELATED"/>
    <property type="match status" value="1"/>
</dbReference>
<dbReference type="AlphaFoldDB" id="A0A7X8TI38"/>
<dbReference type="InterPro" id="IPR016040">
    <property type="entry name" value="NAD(P)-bd_dom"/>
</dbReference>
<dbReference type="InterPro" id="IPR036291">
    <property type="entry name" value="NAD(P)-bd_dom_sf"/>
</dbReference>
<accession>A0A7X8TI38</accession>
<gene>
    <name evidence="2" type="ORF">HGQ17_03910</name>
</gene>
<dbReference type="Gene3D" id="3.40.50.720">
    <property type="entry name" value="NAD(P)-binding Rossmann-like Domain"/>
    <property type="match status" value="1"/>
</dbReference>
<dbReference type="Proteomes" id="UP000523139">
    <property type="component" value="Unassembled WGS sequence"/>
</dbReference>
<proteinExistence type="predicted"/>
<dbReference type="EMBL" id="JABAHY010000002">
    <property type="protein sequence ID" value="NLS09162.1"/>
    <property type="molecule type" value="Genomic_DNA"/>
</dbReference>
<evidence type="ECO:0000259" key="1">
    <source>
        <dbReference type="Pfam" id="PF13460"/>
    </source>
</evidence>
<dbReference type="SUPFAM" id="SSF51735">
    <property type="entry name" value="NAD(P)-binding Rossmann-fold domains"/>
    <property type="match status" value="1"/>
</dbReference>
<sequence length="244" mass="26585">MHIVVVGAFGGTGRHVALQAAAAGHRVTALVRNPAKYQPPAGVEVIQGNVVTDPRLEIPDDADAVISALGRGDSRQGPESTCLLGVVHVLAAMYPRGIRRLVVISAAPVLKTWEGAGFFEKRLLVPMVTYWGKHIYPDLQRMETYLKDRSEDWDWTVVRPGYLVDADEVGPYQMALDTNVSGPSRRPDLAAGLLEVLEDTSTYHRAYGFGSKRAQTMDDAAWHGPRLVHGADQLAHRSQARTAG</sequence>
<feature type="domain" description="NAD(P)-binding" evidence="1">
    <location>
        <begin position="7"/>
        <end position="199"/>
    </location>
</feature>
<comment type="caution">
    <text evidence="2">The sequence shown here is derived from an EMBL/GenBank/DDBJ whole genome shotgun (WGS) entry which is preliminary data.</text>
</comment>
<name>A0A7X8TI38_9MICC</name>
<keyword evidence="3" id="KW-1185">Reference proteome</keyword>
<organism evidence="2 3">
    <name type="scientific">Nesterenkonia sedimenti</name>
    <dbReference type="NCBI Taxonomy" id="1463632"/>
    <lineage>
        <taxon>Bacteria</taxon>
        <taxon>Bacillati</taxon>
        <taxon>Actinomycetota</taxon>
        <taxon>Actinomycetes</taxon>
        <taxon>Micrococcales</taxon>
        <taxon>Micrococcaceae</taxon>
        <taxon>Nesterenkonia</taxon>
    </lineage>
</organism>
<evidence type="ECO:0000313" key="3">
    <source>
        <dbReference type="Proteomes" id="UP000523139"/>
    </source>
</evidence>
<dbReference type="RefSeq" id="WP_168886654.1">
    <property type="nucleotide sequence ID" value="NZ_JABAHY010000002.1"/>
</dbReference>
<reference evidence="2 3" key="1">
    <citation type="submission" date="2020-04" db="EMBL/GenBank/DDBJ databases">
        <title>Nesterenkonia sp. nov., isolated from marine sediment.</title>
        <authorList>
            <person name="Zhang G."/>
        </authorList>
    </citation>
    <scope>NUCLEOTIDE SEQUENCE [LARGE SCALE GENOMIC DNA]</scope>
    <source>
        <strain evidence="2 3">MY13</strain>
    </source>
</reference>
<protein>
    <submittedName>
        <fullName evidence="2">SDR family oxidoreductase</fullName>
    </submittedName>
</protein>
<evidence type="ECO:0000313" key="2">
    <source>
        <dbReference type="EMBL" id="NLS09162.1"/>
    </source>
</evidence>